<dbReference type="Proteomes" id="UP001439875">
    <property type="component" value="Unassembled WGS sequence"/>
</dbReference>
<protein>
    <submittedName>
        <fullName evidence="1">DUF3006 family protein</fullName>
    </submittedName>
</protein>
<keyword evidence="2" id="KW-1185">Reference proteome</keyword>
<gene>
    <name evidence="1" type="ORF">WMO40_02010</name>
</gene>
<comment type="caution">
    <text evidence="1">The sequence shown here is derived from an EMBL/GenBank/DDBJ whole genome shotgun (WGS) entry which is preliminary data.</text>
</comment>
<evidence type="ECO:0000313" key="2">
    <source>
        <dbReference type="Proteomes" id="UP001439875"/>
    </source>
</evidence>
<reference evidence="1" key="1">
    <citation type="submission" date="2024-03" db="EMBL/GenBank/DDBJ databases">
        <title>Human intestinal bacterial collection.</title>
        <authorList>
            <person name="Pauvert C."/>
            <person name="Hitch T.C.A."/>
            <person name="Clavel T."/>
        </authorList>
    </citation>
    <scope>NUCLEOTIDE SEQUENCE</scope>
    <source>
        <strain evidence="1">CLA-AA-H227</strain>
    </source>
</reference>
<accession>A0ACC6S611</accession>
<name>A0ACC6S611_9BACI</name>
<evidence type="ECO:0000313" key="1">
    <source>
        <dbReference type="EMBL" id="MEQ2525462.1"/>
    </source>
</evidence>
<proteinExistence type="predicted"/>
<dbReference type="EMBL" id="JBBMEW010000001">
    <property type="protein sequence ID" value="MEQ2525462.1"/>
    <property type="molecule type" value="Genomic_DNA"/>
</dbReference>
<sequence>MKAYFDRIEEDVAVIIIEETKEQFTKPIEQLPAGSVPGTWLEVTINHDEIVEMELDSSTTESKQQTTEDLITKIRGKNKGSKLRKS</sequence>
<organism evidence="1 2">
    <name type="scientific">Robertmurraya yapensis</name>
    <name type="common">ex Hitch et al 2024</name>
    <dbReference type="NCBI Taxonomy" id="3133160"/>
    <lineage>
        <taxon>Bacteria</taxon>
        <taxon>Bacillati</taxon>
        <taxon>Bacillota</taxon>
        <taxon>Bacilli</taxon>
        <taxon>Bacillales</taxon>
        <taxon>Bacillaceae</taxon>
        <taxon>Robertmurraya</taxon>
    </lineage>
</organism>